<dbReference type="KEGG" id="saqi:AXG55_00140"/>
<dbReference type="SMART" id="SM00235">
    <property type="entry name" value="ZnMc"/>
    <property type="match status" value="1"/>
</dbReference>
<dbReference type="AlphaFoldDB" id="A0A1L4CWV5"/>
<comment type="caution">
    <text evidence="1">Lacks conserved residue(s) required for the propagation of feature annotation.</text>
</comment>
<dbReference type="InterPro" id="IPR001506">
    <property type="entry name" value="Peptidase_M12A"/>
</dbReference>
<dbReference type="GO" id="GO:0006508">
    <property type="term" value="P:proteolysis"/>
    <property type="evidence" value="ECO:0007669"/>
    <property type="project" value="InterPro"/>
</dbReference>
<dbReference type="PRINTS" id="PR00480">
    <property type="entry name" value="ASTACIN"/>
</dbReference>
<organism evidence="3 4">
    <name type="scientific">Silvanigrella aquatica</name>
    <dbReference type="NCBI Taxonomy" id="1915309"/>
    <lineage>
        <taxon>Bacteria</taxon>
        <taxon>Pseudomonadati</taxon>
        <taxon>Bdellovibrionota</taxon>
        <taxon>Oligoflexia</taxon>
        <taxon>Silvanigrellales</taxon>
        <taxon>Silvanigrellaceae</taxon>
        <taxon>Silvanigrella</taxon>
    </lineage>
</organism>
<keyword evidence="1" id="KW-0479">Metal-binding</keyword>
<evidence type="ECO:0000313" key="4">
    <source>
        <dbReference type="Proteomes" id="UP000184731"/>
    </source>
</evidence>
<dbReference type="STRING" id="1915309.AXG55_00140"/>
<dbReference type="Gene3D" id="3.40.390.10">
    <property type="entry name" value="Collagenase (Catalytic Domain)"/>
    <property type="match status" value="1"/>
</dbReference>
<dbReference type="OrthoDB" id="5117805at2"/>
<dbReference type="RefSeq" id="WP_148696129.1">
    <property type="nucleotide sequence ID" value="NZ_CP017834.1"/>
</dbReference>
<name>A0A1L4CWV5_9BACT</name>
<dbReference type="PROSITE" id="PS51864">
    <property type="entry name" value="ASTACIN"/>
    <property type="match status" value="1"/>
</dbReference>
<dbReference type="InterPro" id="IPR024079">
    <property type="entry name" value="MetalloPept_cat_dom_sf"/>
</dbReference>
<dbReference type="PANTHER" id="PTHR10127:SF850">
    <property type="entry name" value="METALLOENDOPEPTIDASE"/>
    <property type="match status" value="1"/>
</dbReference>
<keyword evidence="4" id="KW-1185">Reference proteome</keyword>
<dbReference type="InterPro" id="IPR006026">
    <property type="entry name" value="Peptidase_Metallo"/>
</dbReference>
<dbReference type="Proteomes" id="UP000184731">
    <property type="component" value="Chromosome"/>
</dbReference>
<feature type="binding site" evidence="1">
    <location>
        <position position="197"/>
    </location>
    <ligand>
        <name>Zn(2+)</name>
        <dbReference type="ChEBI" id="CHEBI:29105"/>
        <note>catalytic</note>
    </ligand>
</feature>
<evidence type="ECO:0000256" key="1">
    <source>
        <dbReference type="PROSITE-ProRule" id="PRU01211"/>
    </source>
</evidence>
<proteinExistence type="predicted"/>
<protein>
    <recommendedName>
        <fullName evidence="2">Peptidase M12A domain-containing protein</fullName>
    </recommendedName>
</protein>
<keyword evidence="1" id="KW-0862">Zinc</keyword>
<dbReference type="Pfam" id="PF01400">
    <property type="entry name" value="Astacin"/>
    <property type="match status" value="1"/>
</dbReference>
<evidence type="ECO:0000259" key="2">
    <source>
        <dbReference type="PROSITE" id="PS51864"/>
    </source>
</evidence>
<dbReference type="GO" id="GO:0008270">
    <property type="term" value="F:zinc ion binding"/>
    <property type="evidence" value="ECO:0007669"/>
    <property type="project" value="UniProtKB-UniRule"/>
</dbReference>
<feature type="binding site" evidence="1">
    <location>
        <position position="193"/>
    </location>
    <ligand>
        <name>Zn(2+)</name>
        <dbReference type="ChEBI" id="CHEBI:29105"/>
        <note>catalytic</note>
    </ligand>
</feature>
<feature type="binding site" evidence="1">
    <location>
        <position position="203"/>
    </location>
    <ligand>
        <name>Zn(2+)</name>
        <dbReference type="ChEBI" id="CHEBI:29105"/>
        <note>catalytic</note>
    </ligand>
</feature>
<feature type="domain" description="Peptidase M12A" evidence="2">
    <location>
        <begin position="66"/>
        <end position="298"/>
    </location>
</feature>
<dbReference type="PANTHER" id="PTHR10127">
    <property type="entry name" value="DISCOIDIN, CUB, EGF, LAMININ , AND ZINC METALLOPROTEASE DOMAIN CONTAINING"/>
    <property type="match status" value="1"/>
</dbReference>
<comment type="cofactor">
    <cofactor evidence="1">
        <name>Zn(2+)</name>
        <dbReference type="ChEBI" id="CHEBI:29105"/>
    </cofactor>
    <text evidence="1">Binds 1 zinc ion per subunit.</text>
</comment>
<dbReference type="SUPFAM" id="SSF55486">
    <property type="entry name" value="Metalloproteases ('zincins'), catalytic domain"/>
    <property type="match status" value="1"/>
</dbReference>
<evidence type="ECO:0000313" key="3">
    <source>
        <dbReference type="EMBL" id="APJ02429.1"/>
    </source>
</evidence>
<dbReference type="EMBL" id="CP017834">
    <property type="protein sequence ID" value="APJ02429.1"/>
    <property type="molecule type" value="Genomic_DNA"/>
</dbReference>
<accession>A0A1L4CWV5</accession>
<dbReference type="GO" id="GO:0004222">
    <property type="term" value="F:metalloendopeptidase activity"/>
    <property type="evidence" value="ECO:0007669"/>
    <property type="project" value="InterPro"/>
</dbReference>
<gene>
    <name evidence="3" type="ORF">AXG55_00140</name>
</gene>
<reference evidence="3 4" key="1">
    <citation type="submission" date="2016-10" db="EMBL/GenBank/DDBJ databases">
        <title>Silvanigrella aquatica sp. nov., isolated from a freshwater lake located in the Black Forest, Germany, description of Silvanigrellaceae fam. nov., Silvanigrellales ord. nov., reclassification of the order Bdellovibrionales in the class Oligoflexia, reclassification of the families Bacteriovoracaceae and Halobacteriovoraceae in the new order Bacteriovoracales ord. nov., and reclassification of the family Pseudobacteriovoracaceae in the order Oligoflexiales.</title>
        <authorList>
            <person name="Hahn M.W."/>
            <person name="Schmidt J."/>
            <person name="Koll U."/>
            <person name="Rohde M."/>
            <person name="Verbag S."/>
            <person name="Pitt A."/>
            <person name="Nakai R."/>
            <person name="Naganuma T."/>
            <person name="Lang E."/>
        </authorList>
    </citation>
    <scope>NUCLEOTIDE SEQUENCE [LARGE SCALE GENOMIC DNA]</scope>
    <source>
        <strain evidence="3 4">MWH-Nonnen-W8red</strain>
    </source>
</reference>
<sequence>MKIIFKICIYLKLLFVLTLCNYAKAIINKDKFEIIEGDILILKSKNIIKRSANILPNIEIKEKYQNGVLKINSFHWNGTIYYRFDSKNPFSEENKNKILFVMNEIKDIAKIRFIELKNNKTENLENKYYLNITNNSGSKLNGDLVGCFASVGRSIEYNGGFLNLSSTYTDERNLPDSCFKKDNNKETLRIIRHKFMHILGFEHEQSRHDRDYYIIINEKNINENFKKNSSKNLKKFEKGALSYISKYDTESIMHYDSYAFSGNTNKPTLAKLDGSILSKNYEFSDSDKIALKRVYGEKIGIHEILYDIQGSPLEYCKLYKIKSNANSKGQVATYVGKKSWNNWDYIIGVEENQGSVILLTSKNVDLDDCSGIQKLREKNLPVDMEVRKSDHVNIIFRDNIYHQDYIYLSNDKNYFFLDKNQNFHSLNELQHSFICTHIIILKNTWCFTLSIIQNSKLIEFVPSYNMELFPKKFD</sequence>